<keyword evidence="4" id="KW-0694">RNA-binding</keyword>
<evidence type="ECO:0000256" key="11">
    <source>
        <dbReference type="ARBA" id="ARBA00042802"/>
    </source>
</evidence>
<keyword evidence="3" id="KW-0699">rRNA-binding</keyword>
<comment type="subunit">
    <text evidence="9">Part of the small ribosomal subunit.</text>
</comment>
<evidence type="ECO:0000256" key="12">
    <source>
        <dbReference type="RuleBase" id="RU003830"/>
    </source>
</evidence>
<dbReference type="EMBL" id="MF997419">
    <property type="protein sequence ID" value="AVR57497.1"/>
    <property type="molecule type" value="Genomic_DNA"/>
</dbReference>
<evidence type="ECO:0000313" key="13">
    <source>
        <dbReference type="EMBL" id="AVR57497.1"/>
    </source>
</evidence>
<dbReference type="Pfam" id="PF00416">
    <property type="entry name" value="Ribosomal_S13"/>
    <property type="match status" value="1"/>
</dbReference>
<evidence type="ECO:0000256" key="3">
    <source>
        <dbReference type="ARBA" id="ARBA00022730"/>
    </source>
</evidence>
<dbReference type="InterPro" id="IPR027437">
    <property type="entry name" value="Rbsml_uS13_C"/>
</dbReference>
<evidence type="ECO:0000256" key="2">
    <source>
        <dbReference type="ARBA" id="ARBA00008080"/>
    </source>
</evidence>
<dbReference type="InterPro" id="IPR001892">
    <property type="entry name" value="Ribosomal_uS13"/>
</dbReference>
<comment type="function">
    <text evidence="8">Located at the top of the head of the small subunit, it contacts several helices of the 18S rRNA.</text>
</comment>
<keyword evidence="6 13" id="KW-0496">Mitochondrion</keyword>
<evidence type="ECO:0000256" key="1">
    <source>
        <dbReference type="ARBA" id="ARBA00004173"/>
    </source>
</evidence>
<evidence type="ECO:0000256" key="9">
    <source>
        <dbReference type="ARBA" id="ARBA00038537"/>
    </source>
</evidence>
<dbReference type="GO" id="GO:0019843">
    <property type="term" value="F:rRNA binding"/>
    <property type="evidence" value="ECO:0007669"/>
    <property type="project" value="UniProtKB-KW"/>
</dbReference>
<dbReference type="PANTHER" id="PTHR10871">
    <property type="entry name" value="30S RIBOSOMAL PROTEIN S13/40S RIBOSOMAL PROTEIN S18"/>
    <property type="match status" value="1"/>
</dbReference>
<comment type="subcellular location">
    <subcellularLocation>
        <location evidence="1">Mitochondrion</location>
    </subcellularLocation>
</comment>
<dbReference type="Gene3D" id="1.10.8.50">
    <property type="match status" value="1"/>
</dbReference>
<evidence type="ECO:0000256" key="5">
    <source>
        <dbReference type="ARBA" id="ARBA00022980"/>
    </source>
</evidence>
<dbReference type="PANTHER" id="PTHR10871:SF8">
    <property type="entry name" value="SMALL RIBOSOMAL SUBUNIT PROTEIN US13M"/>
    <property type="match status" value="1"/>
</dbReference>
<reference evidence="13" key="1">
    <citation type="journal article" date="2018" name="Mitochondrial DNA A DNA Mapp Seq Anal">
        <title>Comparative analysis of the mitochondrial genomes of six newly sequenced diatoms reveals group II introns in the barcoding region of cox1.</title>
        <authorList>
            <person name="Pogoda C.S."/>
            <person name="Keepers K.G."/>
            <person name="Hamsher S.E."/>
            <person name="Stepanek J.G."/>
            <person name="Kane N.C."/>
            <person name="Kociolek J.P."/>
        </authorList>
    </citation>
    <scope>NUCLEOTIDE SEQUENCE</scope>
</reference>
<proteinExistence type="inferred from homology"/>
<evidence type="ECO:0000256" key="4">
    <source>
        <dbReference type="ARBA" id="ARBA00022884"/>
    </source>
</evidence>
<protein>
    <recommendedName>
        <fullName evidence="10">Small ribosomal subunit protein uS13m</fullName>
    </recommendedName>
    <alternativeName>
        <fullName evidence="11">Ribosomal protein S13, mitochondrial</fullName>
    </alternativeName>
</protein>
<sequence length="117" mass="13238">MYLFNSKLVENKKIKFALTAIFGLGGSNSLIVIKKLGFCSNLKLKMLSKNQILNLIKTITSLNILLGNELKKIQFSNLKKALEIKLLKSFRKIQGLPIRGQRTHTNAKTARKKIKIL</sequence>
<dbReference type="InterPro" id="IPR010979">
    <property type="entry name" value="Ribosomal_uS13-like_H2TH"/>
</dbReference>
<evidence type="ECO:0000256" key="8">
    <source>
        <dbReference type="ARBA" id="ARBA00037439"/>
    </source>
</evidence>
<gene>
    <name evidence="13" type="primary">rps13</name>
</gene>
<dbReference type="AlphaFoldDB" id="A0A3G1PWB5"/>
<organism evidence="13">
    <name type="scientific">Entomoneis sp</name>
    <dbReference type="NCBI Taxonomy" id="186043"/>
    <lineage>
        <taxon>Eukaryota</taxon>
        <taxon>Sar</taxon>
        <taxon>Stramenopiles</taxon>
        <taxon>Ochrophyta</taxon>
        <taxon>Bacillariophyta</taxon>
        <taxon>Bacillariophyceae</taxon>
        <taxon>Bacillariophycidae</taxon>
        <taxon>Entomoneidaceae</taxon>
        <taxon>Entomoneis</taxon>
    </lineage>
</organism>
<dbReference type="PROSITE" id="PS50159">
    <property type="entry name" value="RIBOSOMAL_S13_2"/>
    <property type="match status" value="1"/>
</dbReference>
<name>A0A3G1PWB5_9STRA</name>
<dbReference type="PIRSF" id="PIRSF002134">
    <property type="entry name" value="Ribosomal_S13"/>
    <property type="match status" value="1"/>
</dbReference>
<dbReference type="GO" id="GO:0005739">
    <property type="term" value="C:mitochondrion"/>
    <property type="evidence" value="ECO:0007669"/>
    <property type="project" value="UniProtKB-SubCell"/>
</dbReference>
<evidence type="ECO:0000256" key="7">
    <source>
        <dbReference type="ARBA" id="ARBA00023274"/>
    </source>
</evidence>
<dbReference type="GO" id="GO:0015935">
    <property type="term" value="C:small ribosomal subunit"/>
    <property type="evidence" value="ECO:0007669"/>
    <property type="project" value="TreeGrafter"/>
</dbReference>
<dbReference type="GO" id="GO:0006412">
    <property type="term" value="P:translation"/>
    <property type="evidence" value="ECO:0007669"/>
    <property type="project" value="InterPro"/>
</dbReference>
<dbReference type="GO" id="GO:0003735">
    <property type="term" value="F:structural constituent of ribosome"/>
    <property type="evidence" value="ECO:0007669"/>
    <property type="project" value="InterPro"/>
</dbReference>
<dbReference type="SUPFAM" id="SSF46946">
    <property type="entry name" value="S13-like H2TH domain"/>
    <property type="match status" value="1"/>
</dbReference>
<dbReference type="Gene3D" id="4.10.910.10">
    <property type="entry name" value="30s ribosomal protein s13, domain 2"/>
    <property type="match status" value="1"/>
</dbReference>
<keyword evidence="7 12" id="KW-0687">Ribonucleoprotein</keyword>
<comment type="similarity">
    <text evidence="2 12">Belongs to the universal ribosomal protein uS13 family.</text>
</comment>
<evidence type="ECO:0000256" key="10">
    <source>
        <dbReference type="ARBA" id="ARBA00040757"/>
    </source>
</evidence>
<keyword evidence="5 12" id="KW-0689">Ribosomal protein</keyword>
<evidence type="ECO:0000256" key="6">
    <source>
        <dbReference type="ARBA" id="ARBA00023128"/>
    </source>
</evidence>
<accession>A0A3G1PWB5</accession>
<geneLocation type="mitochondrion" evidence="13"/>